<sequence>MVNSEFGEFDQSGLVGVAPPSSLYYPPSFLSCLPLSGNSFCLFLSLPTQPTIQQARSRERSFFLLEEEE</sequence>
<dbReference type="Proteomes" id="UP001164929">
    <property type="component" value="Chromosome 18"/>
</dbReference>
<proteinExistence type="predicted"/>
<reference evidence="1 2" key="1">
    <citation type="journal article" date="2023" name="Mol. Ecol. Resour.">
        <title>Chromosome-level genome assembly of a triploid poplar Populus alba 'Berolinensis'.</title>
        <authorList>
            <person name="Chen S."/>
            <person name="Yu Y."/>
            <person name="Wang X."/>
            <person name="Wang S."/>
            <person name="Zhang T."/>
            <person name="Zhou Y."/>
            <person name="He R."/>
            <person name="Meng N."/>
            <person name="Wang Y."/>
            <person name="Liu W."/>
            <person name="Liu Z."/>
            <person name="Liu J."/>
            <person name="Guo Q."/>
            <person name="Huang H."/>
            <person name="Sederoff R.R."/>
            <person name="Wang G."/>
            <person name="Qu G."/>
            <person name="Chen S."/>
        </authorList>
    </citation>
    <scope>NUCLEOTIDE SEQUENCE [LARGE SCALE GENOMIC DNA]</scope>
    <source>
        <strain evidence="1">SC-2020</strain>
    </source>
</reference>
<dbReference type="AlphaFoldDB" id="A0AAD6PRN1"/>
<dbReference type="EMBL" id="JAQIZT010000018">
    <property type="protein sequence ID" value="KAJ6958796.1"/>
    <property type="molecule type" value="Genomic_DNA"/>
</dbReference>
<protein>
    <submittedName>
        <fullName evidence="1">Uncharacterized protein</fullName>
    </submittedName>
</protein>
<evidence type="ECO:0000313" key="2">
    <source>
        <dbReference type="Proteomes" id="UP001164929"/>
    </source>
</evidence>
<organism evidence="1 2">
    <name type="scientific">Populus alba x Populus x berolinensis</name>
    <dbReference type="NCBI Taxonomy" id="444605"/>
    <lineage>
        <taxon>Eukaryota</taxon>
        <taxon>Viridiplantae</taxon>
        <taxon>Streptophyta</taxon>
        <taxon>Embryophyta</taxon>
        <taxon>Tracheophyta</taxon>
        <taxon>Spermatophyta</taxon>
        <taxon>Magnoliopsida</taxon>
        <taxon>eudicotyledons</taxon>
        <taxon>Gunneridae</taxon>
        <taxon>Pentapetalae</taxon>
        <taxon>rosids</taxon>
        <taxon>fabids</taxon>
        <taxon>Malpighiales</taxon>
        <taxon>Salicaceae</taxon>
        <taxon>Saliceae</taxon>
        <taxon>Populus</taxon>
    </lineage>
</organism>
<gene>
    <name evidence="1" type="ORF">NC653_040430</name>
</gene>
<evidence type="ECO:0000313" key="1">
    <source>
        <dbReference type="EMBL" id="KAJ6958796.1"/>
    </source>
</evidence>
<name>A0AAD6PRN1_9ROSI</name>
<keyword evidence="2" id="KW-1185">Reference proteome</keyword>
<accession>A0AAD6PRN1</accession>
<comment type="caution">
    <text evidence="1">The sequence shown here is derived from an EMBL/GenBank/DDBJ whole genome shotgun (WGS) entry which is preliminary data.</text>
</comment>